<proteinExistence type="predicted"/>
<protein>
    <submittedName>
        <fullName evidence="1">Uncharacterized protein</fullName>
    </submittedName>
</protein>
<evidence type="ECO:0000313" key="1">
    <source>
        <dbReference type="Ensembl" id="ENSSGRP00000017303.1"/>
    </source>
</evidence>
<keyword evidence="2" id="KW-1185">Reference proteome</keyword>
<reference evidence="1" key="2">
    <citation type="submission" date="2025-09" db="UniProtKB">
        <authorList>
            <consortium name="Ensembl"/>
        </authorList>
    </citation>
    <scope>IDENTIFICATION</scope>
</reference>
<sequence length="61" mass="6919">MIETECFKDLNVFGPRGTRTPDLDCSIVIPKTSSETPLFCHLLYLNNSHLLQNSCNLSYDL</sequence>
<dbReference type="Proteomes" id="UP000472262">
    <property type="component" value="Unassembled WGS sequence"/>
</dbReference>
<reference evidence="1" key="1">
    <citation type="submission" date="2025-08" db="UniProtKB">
        <authorList>
            <consortium name="Ensembl"/>
        </authorList>
    </citation>
    <scope>IDENTIFICATION</scope>
</reference>
<accession>A0A672KX08</accession>
<evidence type="ECO:0000313" key="2">
    <source>
        <dbReference type="Proteomes" id="UP000472262"/>
    </source>
</evidence>
<dbReference type="Ensembl" id="ENSSGRT00000018701.1">
    <property type="protein sequence ID" value="ENSSGRP00000017303.1"/>
    <property type="gene ID" value="ENSSGRG00000010477.1"/>
</dbReference>
<dbReference type="InterPro" id="IPR044926">
    <property type="entry name" value="RGS_subdomain_2"/>
</dbReference>
<name>A0A672KX08_SINGR</name>
<dbReference type="Gene3D" id="1.10.167.10">
    <property type="entry name" value="Regulator of G-protein Signalling 4, domain 2"/>
    <property type="match status" value="1"/>
</dbReference>
<organism evidence="1 2">
    <name type="scientific">Sinocyclocheilus grahami</name>
    <name type="common">Dianchi golden-line fish</name>
    <name type="synonym">Barbus grahami</name>
    <dbReference type="NCBI Taxonomy" id="75366"/>
    <lineage>
        <taxon>Eukaryota</taxon>
        <taxon>Metazoa</taxon>
        <taxon>Chordata</taxon>
        <taxon>Craniata</taxon>
        <taxon>Vertebrata</taxon>
        <taxon>Euteleostomi</taxon>
        <taxon>Actinopterygii</taxon>
        <taxon>Neopterygii</taxon>
        <taxon>Teleostei</taxon>
        <taxon>Ostariophysi</taxon>
        <taxon>Cypriniformes</taxon>
        <taxon>Cyprinidae</taxon>
        <taxon>Cyprininae</taxon>
        <taxon>Sinocyclocheilus</taxon>
    </lineage>
</organism>
<dbReference type="InParanoid" id="A0A672KX08"/>
<dbReference type="AlphaFoldDB" id="A0A672KX08"/>